<keyword evidence="8" id="KW-1185">Reference proteome</keyword>
<evidence type="ECO:0000256" key="1">
    <source>
        <dbReference type="ARBA" id="ARBA00008324"/>
    </source>
</evidence>
<evidence type="ECO:0000313" key="6">
    <source>
        <dbReference type="EMBL" id="TFY68156.1"/>
    </source>
</evidence>
<dbReference type="Gene3D" id="3.10.129.10">
    <property type="entry name" value="Hotdog Thioesterase"/>
    <property type="match status" value="1"/>
</dbReference>
<comment type="caution">
    <text evidence="6">The sequence shown here is derived from an EMBL/GenBank/DDBJ whole genome shotgun (WGS) entry which is preliminary data.</text>
</comment>
<feature type="domain" description="Thioesterase" evidence="4">
    <location>
        <begin position="114"/>
        <end position="187"/>
    </location>
</feature>
<dbReference type="GeneID" id="72008477"/>
<gene>
    <name evidence="5" type="ORF">C8Q71DRAFT_860091</name>
    <name evidence="6" type="ORF">EVJ58_g1180</name>
</gene>
<reference evidence="5 8" key="2">
    <citation type="journal article" date="2021" name="Environ. Microbiol.">
        <title>Gene family expansions and transcriptome signatures uncover fungal adaptations to wood decay.</title>
        <authorList>
            <person name="Hage H."/>
            <person name="Miyauchi S."/>
            <person name="Viragh M."/>
            <person name="Drula E."/>
            <person name="Min B."/>
            <person name="Chaduli D."/>
            <person name="Navarro D."/>
            <person name="Favel A."/>
            <person name="Norest M."/>
            <person name="Lesage-Meessen L."/>
            <person name="Balint B."/>
            <person name="Merenyi Z."/>
            <person name="de Eugenio L."/>
            <person name="Morin E."/>
            <person name="Martinez A.T."/>
            <person name="Baldrian P."/>
            <person name="Stursova M."/>
            <person name="Martinez M.J."/>
            <person name="Novotny C."/>
            <person name="Magnuson J.K."/>
            <person name="Spatafora J.W."/>
            <person name="Maurice S."/>
            <person name="Pangilinan J."/>
            <person name="Andreopoulos W."/>
            <person name="LaButti K."/>
            <person name="Hundley H."/>
            <person name="Na H."/>
            <person name="Kuo A."/>
            <person name="Barry K."/>
            <person name="Lipzen A."/>
            <person name="Henrissat B."/>
            <person name="Riley R."/>
            <person name="Ahrendt S."/>
            <person name="Nagy L.G."/>
            <person name="Grigoriev I.V."/>
            <person name="Martin F."/>
            <person name="Rosso M.N."/>
        </authorList>
    </citation>
    <scope>NUCLEOTIDE SEQUENCE [LARGE SCALE GENOMIC DNA]</scope>
    <source>
        <strain evidence="5 8">CIRM-BRFM 1785</strain>
    </source>
</reference>
<name>A0A4Y9Z001_9APHY</name>
<dbReference type="AlphaFoldDB" id="A0A4Y9Z001"/>
<evidence type="ECO:0000313" key="7">
    <source>
        <dbReference type="Proteomes" id="UP000298390"/>
    </source>
</evidence>
<dbReference type="Proteomes" id="UP000814176">
    <property type="component" value="Unassembled WGS sequence"/>
</dbReference>
<dbReference type="PANTHER" id="PTHR21660">
    <property type="entry name" value="THIOESTERASE SUPERFAMILY MEMBER-RELATED"/>
    <property type="match status" value="1"/>
</dbReference>
<dbReference type="Proteomes" id="UP000298390">
    <property type="component" value="Unassembled WGS sequence"/>
</dbReference>
<dbReference type="STRING" id="34475.A0A4Y9Z001"/>
<evidence type="ECO:0000256" key="3">
    <source>
        <dbReference type="SAM" id="MobiDB-lite"/>
    </source>
</evidence>
<organism evidence="6 7">
    <name type="scientific">Rhodofomes roseus</name>
    <dbReference type="NCBI Taxonomy" id="34475"/>
    <lineage>
        <taxon>Eukaryota</taxon>
        <taxon>Fungi</taxon>
        <taxon>Dikarya</taxon>
        <taxon>Basidiomycota</taxon>
        <taxon>Agaricomycotina</taxon>
        <taxon>Agaricomycetes</taxon>
        <taxon>Polyporales</taxon>
        <taxon>Rhodofomes</taxon>
    </lineage>
</organism>
<dbReference type="PANTHER" id="PTHR21660:SF1">
    <property type="entry name" value="ACYL-COENZYME A THIOESTERASE 13"/>
    <property type="match status" value="1"/>
</dbReference>
<dbReference type="InterPro" id="IPR029069">
    <property type="entry name" value="HotDog_dom_sf"/>
</dbReference>
<dbReference type="RefSeq" id="XP_047776535.1">
    <property type="nucleotide sequence ID" value="XM_047927745.1"/>
</dbReference>
<proteinExistence type="inferred from homology"/>
<dbReference type="EMBL" id="SEKV01000036">
    <property type="protein sequence ID" value="TFY68156.1"/>
    <property type="molecule type" value="Genomic_DNA"/>
</dbReference>
<accession>A0A4Y9Z001</accession>
<keyword evidence="2" id="KW-0378">Hydrolase</keyword>
<evidence type="ECO:0000259" key="4">
    <source>
        <dbReference type="Pfam" id="PF03061"/>
    </source>
</evidence>
<dbReference type="InterPro" id="IPR006683">
    <property type="entry name" value="Thioestr_dom"/>
</dbReference>
<reference evidence="6 7" key="1">
    <citation type="submission" date="2019-01" db="EMBL/GenBank/DDBJ databases">
        <title>Genome sequencing of the rare red list fungi Fomitopsis rosea.</title>
        <authorList>
            <person name="Buettner E."/>
            <person name="Kellner H."/>
        </authorList>
    </citation>
    <scope>NUCLEOTIDE SEQUENCE [LARGE SCALE GENOMIC DNA]</scope>
    <source>
        <strain evidence="6 7">DSM 105464</strain>
    </source>
</reference>
<dbReference type="OrthoDB" id="2831072at2759"/>
<dbReference type="EMBL" id="JADCUA010000017">
    <property type="protein sequence ID" value="KAH9833819.1"/>
    <property type="molecule type" value="Genomic_DNA"/>
</dbReference>
<feature type="region of interest" description="Disordered" evidence="3">
    <location>
        <begin position="1"/>
        <end position="25"/>
    </location>
</feature>
<dbReference type="CDD" id="cd03443">
    <property type="entry name" value="PaaI_thioesterase"/>
    <property type="match status" value="1"/>
</dbReference>
<comment type="similarity">
    <text evidence="1">Belongs to the thioesterase PaaI family.</text>
</comment>
<dbReference type="InterPro" id="IPR039298">
    <property type="entry name" value="ACOT13"/>
</dbReference>
<dbReference type="Pfam" id="PF03061">
    <property type="entry name" value="4HBT"/>
    <property type="match status" value="1"/>
</dbReference>
<dbReference type="GO" id="GO:0047617">
    <property type="term" value="F:fatty acyl-CoA hydrolase activity"/>
    <property type="evidence" value="ECO:0007669"/>
    <property type="project" value="InterPro"/>
</dbReference>
<sequence>MDFLSKVRRLPAAPHPNDDPASIKGNLPLEKRQLSANIFAWHIGNFPGSRVFGHTEVEDLRLAEADVRNTSMGENLELLEDTISPEDARQLSLQGRTVCEITVTEQMLNVHRTLAGSCSAHLVDIGTFSSLLTLSLVTGVDYTGVSASLNMTYHAPATLGTELRMVSTSISTSGRITAARAEVYDKRTSKLLVSAVHTIAPFQTSRKQKLTHKESSKARL</sequence>
<protein>
    <recommendedName>
        <fullName evidence="4">Thioesterase domain-containing protein</fullName>
    </recommendedName>
</protein>
<evidence type="ECO:0000313" key="8">
    <source>
        <dbReference type="Proteomes" id="UP000814176"/>
    </source>
</evidence>
<evidence type="ECO:0000256" key="2">
    <source>
        <dbReference type="ARBA" id="ARBA00022801"/>
    </source>
</evidence>
<dbReference type="SUPFAM" id="SSF54637">
    <property type="entry name" value="Thioesterase/thiol ester dehydrase-isomerase"/>
    <property type="match status" value="1"/>
</dbReference>
<evidence type="ECO:0000313" key="5">
    <source>
        <dbReference type="EMBL" id="KAH9833819.1"/>
    </source>
</evidence>